<feature type="region of interest" description="Disordered" evidence="1">
    <location>
        <begin position="383"/>
        <end position="483"/>
    </location>
</feature>
<sequence>MVILLEEVHTDYKPRMLATTATICYAAFMTSHRYHLIPPWTSPVRTRRLPHEPLTGKIFPGDASTSTCSEGRALADKIDSPCPSPDLADPIVEPEAALAEGEPQVLEDFPRSQPLSIFVQSEARLDSKVDASESEGSQVEEPQLELPDVDPAIAHLPSGVASEIESGAIAQVTVTEPPVVDIQETADASLRLVSGGSDESQRNVESVESLVVGPGFFLQAHTPADVEASMSIETPFLLFVDSGSSVEDDATLGEEGSFEDHTCAAEPPTGGGLAESVLGPSPRSISGSLHDNAPSFIMQSAVLVPVDPVTNEGASSSDPVAGLDGEDDWTSVDPDEPSTPRPSSPADPESRIEEPAGEVQIAESDLAVSAVLLTQSQYASTILPPISANDGSLPSPTSSTSSPSARPRVHTFDRPDWAVAPQGEQENVTRRERTLRRHSVDSPDWAVAPDATENDASSEKKKGRRSDPGSGRRRKSRRAWTSR</sequence>
<dbReference type="Proteomes" id="UP000230002">
    <property type="component" value="Unassembled WGS sequence"/>
</dbReference>
<comment type="caution">
    <text evidence="2">The sequence shown here is derived from an EMBL/GenBank/DDBJ whole genome shotgun (WGS) entry which is preliminary data.</text>
</comment>
<reference evidence="2 3" key="1">
    <citation type="journal article" date="2015" name="Sci. Rep.">
        <title>Chromosome-level genome map provides insights into diverse defense mechanisms in the medicinal fungus Ganoderma sinense.</title>
        <authorList>
            <person name="Zhu Y."/>
            <person name="Xu J."/>
            <person name="Sun C."/>
            <person name="Zhou S."/>
            <person name="Xu H."/>
            <person name="Nelson D.R."/>
            <person name="Qian J."/>
            <person name="Song J."/>
            <person name="Luo H."/>
            <person name="Xiang L."/>
            <person name="Li Y."/>
            <person name="Xu Z."/>
            <person name="Ji A."/>
            <person name="Wang L."/>
            <person name="Lu S."/>
            <person name="Hayward A."/>
            <person name="Sun W."/>
            <person name="Li X."/>
            <person name="Schwartz D.C."/>
            <person name="Wang Y."/>
            <person name="Chen S."/>
        </authorList>
    </citation>
    <scope>NUCLEOTIDE SEQUENCE [LARGE SCALE GENOMIC DNA]</scope>
    <source>
        <strain evidence="2 3">ZZ0214-1</strain>
    </source>
</reference>
<feature type="region of interest" description="Disordered" evidence="1">
    <location>
        <begin position="247"/>
        <end position="290"/>
    </location>
</feature>
<accession>A0A2G8SBI9</accession>
<dbReference type="OrthoDB" id="2758272at2759"/>
<dbReference type="AlphaFoldDB" id="A0A2G8SBI9"/>
<name>A0A2G8SBI9_9APHY</name>
<dbReference type="EMBL" id="AYKW01000012">
    <property type="protein sequence ID" value="PIL31135.1"/>
    <property type="molecule type" value="Genomic_DNA"/>
</dbReference>
<evidence type="ECO:0000313" key="3">
    <source>
        <dbReference type="Proteomes" id="UP000230002"/>
    </source>
</evidence>
<keyword evidence="3" id="KW-1185">Reference proteome</keyword>
<feature type="compositionally biased region" description="Acidic residues" evidence="1">
    <location>
        <begin position="324"/>
        <end position="336"/>
    </location>
</feature>
<feature type="compositionally biased region" description="Basic residues" evidence="1">
    <location>
        <begin position="471"/>
        <end position="483"/>
    </location>
</feature>
<protein>
    <submittedName>
        <fullName evidence="2">Uncharacterized protein</fullName>
    </submittedName>
</protein>
<feature type="region of interest" description="Disordered" evidence="1">
    <location>
        <begin position="308"/>
        <end position="358"/>
    </location>
</feature>
<evidence type="ECO:0000313" key="2">
    <source>
        <dbReference type="EMBL" id="PIL31135.1"/>
    </source>
</evidence>
<gene>
    <name evidence="2" type="ORF">GSI_05831</name>
</gene>
<feature type="compositionally biased region" description="Low complexity" evidence="1">
    <location>
        <begin position="392"/>
        <end position="404"/>
    </location>
</feature>
<proteinExistence type="predicted"/>
<evidence type="ECO:0000256" key="1">
    <source>
        <dbReference type="SAM" id="MobiDB-lite"/>
    </source>
</evidence>
<organism evidence="2 3">
    <name type="scientific">Ganoderma sinense ZZ0214-1</name>
    <dbReference type="NCBI Taxonomy" id="1077348"/>
    <lineage>
        <taxon>Eukaryota</taxon>
        <taxon>Fungi</taxon>
        <taxon>Dikarya</taxon>
        <taxon>Basidiomycota</taxon>
        <taxon>Agaricomycotina</taxon>
        <taxon>Agaricomycetes</taxon>
        <taxon>Polyporales</taxon>
        <taxon>Polyporaceae</taxon>
        <taxon>Ganoderma</taxon>
    </lineage>
</organism>